<name>A0A4R1EYI0_9GAMM</name>
<dbReference type="InterPro" id="IPR031717">
    <property type="entry name" value="ODO-1/KGD_C"/>
</dbReference>
<keyword evidence="7" id="KW-0560">Oxidoreductase</keyword>
<dbReference type="GO" id="GO:0030976">
    <property type="term" value="F:thiamine pyrophosphate binding"/>
    <property type="evidence" value="ECO:0007669"/>
    <property type="project" value="InterPro"/>
</dbReference>
<dbReference type="InterPro" id="IPR029061">
    <property type="entry name" value="THDP-binding"/>
</dbReference>
<dbReference type="Gene3D" id="3.40.50.11610">
    <property type="entry name" value="Multifunctional 2-oxoglutarate metabolism enzyme, C-terminal domain"/>
    <property type="match status" value="1"/>
</dbReference>
<dbReference type="OrthoDB" id="9759785at2"/>
<evidence type="ECO:0000256" key="8">
    <source>
        <dbReference type="ARBA" id="ARBA00023052"/>
    </source>
</evidence>
<feature type="domain" description="Transketolase-like pyrimidine-binding" evidence="12">
    <location>
        <begin position="606"/>
        <end position="799"/>
    </location>
</feature>
<comment type="similarity">
    <text evidence="3">Belongs to the alpha-ketoglutarate dehydrogenase family.</text>
</comment>
<dbReference type="Pfam" id="PF02779">
    <property type="entry name" value="Transket_pyr"/>
    <property type="match status" value="1"/>
</dbReference>
<comment type="function">
    <text evidence="2">E1 component of the 2-oxoglutarate dehydrogenase (OGDH) complex which catalyzes the decarboxylation of 2-oxoglutarate, the first step in the conversion of 2-oxoglutarate to succinyl-CoA and CO(2).</text>
</comment>
<protein>
    <recommendedName>
        <fullName evidence="6">2-oxoglutarate dehydrogenase E1 component</fullName>
        <ecNumber evidence="5">1.2.4.2</ecNumber>
    </recommendedName>
    <alternativeName>
        <fullName evidence="10">Alpha-ketoglutarate dehydrogenase</fullName>
    </alternativeName>
</protein>
<evidence type="ECO:0000256" key="2">
    <source>
        <dbReference type="ARBA" id="ARBA00003906"/>
    </source>
</evidence>
<dbReference type="EMBL" id="SMFQ01000003">
    <property type="protein sequence ID" value="TCJ86897.1"/>
    <property type="molecule type" value="Genomic_DNA"/>
</dbReference>
<dbReference type="CDD" id="cd02016">
    <property type="entry name" value="TPP_E1_OGDC_like"/>
    <property type="match status" value="1"/>
</dbReference>
<proteinExistence type="inferred from homology"/>
<gene>
    <name evidence="13" type="ORF">EV695_1397</name>
</gene>
<dbReference type="PANTHER" id="PTHR23152">
    <property type="entry name" value="2-OXOGLUTARATE DEHYDROGENASE"/>
    <property type="match status" value="1"/>
</dbReference>
<dbReference type="NCBIfam" id="TIGR00239">
    <property type="entry name" value="2oxo_dh_E1"/>
    <property type="match status" value="1"/>
</dbReference>
<dbReference type="GO" id="GO:0006096">
    <property type="term" value="P:glycolytic process"/>
    <property type="evidence" value="ECO:0007669"/>
    <property type="project" value="UniProtKB-KW"/>
</dbReference>
<evidence type="ECO:0000256" key="9">
    <source>
        <dbReference type="ARBA" id="ARBA00023152"/>
    </source>
</evidence>
<dbReference type="InterPro" id="IPR032106">
    <property type="entry name" value="2-oxogl_dehyd_N"/>
</dbReference>
<keyword evidence="8" id="KW-0786">Thiamine pyrophosphate</keyword>
<dbReference type="SMART" id="SM00861">
    <property type="entry name" value="Transket_pyr"/>
    <property type="match status" value="1"/>
</dbReference>
<evidence type="ECO:0000259" key="12">
    <source>
        <dbReference type="SMART" id="SM00861"/>
    </source>
</evidence>
<comment type="caution">
    <text evidence="13">The sequence shown here is derived from an EMBL/GenBank/DDBJ whole genome shotgun (WGS) entry which is preliminary data.</text>
</comment>
<evidence type="ECO:0000256" key="10">
    <source>
        <dbReference type="ARBA" id="ARBA00030680"/>
    </source>
</evidence>
<evidence type="ECO:0000256" key="7">
    <source>
        <dbReference type="ARBA" id="ARBA00023002"/>
    </source>
</evidence>
<keyword evidence="14" id="KW-1185">Reference proteome</keyword>
<dbReference type="AlphaFoldDB" id="A0A4R1EYI0"/>
<dbReference type="Proteomes" id="UP000294887">
    <property type="component" value="Unassembled WGS sequence"/>
</dbReference>
<keyword evidence="9" id="KW-0324">Glycolysis</keyword>
<evidence type="ECO:0000313" key="13">
    <source>
        <dbReference type="EMBL" id="TCJ86897.1"/>
    </source>
</evidence>
<organism evidence="13 14">
    <name type="scientific">Cocleimonas flava</name>
    <dbReference type="NCBI Taxonomy" id="634765"/>
    <lineage>
        <taxon>Bacteria</taxon>
        <taxon>Pseudomonadati</taxon>
        <taxon>Pseudomonadota</taxon>
        <taxon>Gammaproteobacteria</taxon>
        <taxon>Thiotrichales</taxon>
        <taxon>Thiotrichaceae</taxon>
        <taxon>Cocleimonas</taxon>
    </lineage>
</organism>
<dbReference type="Pfam" id="PF16870">
    <property type="entry name" value="OxoGdeHyase_C"/>
    <property type="match status" value="1"/>
</dbReference>
<dbReference type="GO" id="GO:0004591">
    <property type="term" value="F:oxoglutarate dehydrogenase (succinyl-transferring) activity"/>
    <property type="evidence" value="ECO:0007669"/>
    <property type="project" value="UniProtKB-EC"/>
</dbReference>
<dbReference type="FunFam" id="3.40.50.12470:FF:000009">
    <property type="entry name" value="2-oxoglutarate dehydrogenase E1 component"/>
    <property type="match status" value="1"/>
</dbReference>
<evidence type="ECO:0000256" key="1">
    <source>
        <dbReference type="ARBA" id="ARBA00001964"/>
    </source>
</evidence>
<comment type="subunit">
    <text evidence="4">Homodimer. Part of the 2-oxoglutarate dehydrogenase (OGDH) complex composed of E1 (2-oxoglutarate dehydrogenase), E2 (dihydrolipoamide succinyltransferase) and E3 (dihydrolipoamide dehydrogenase); the complex contains multiple copies of the three enzymatic components (E1, E2 and E3).</text>
</comment>
<dbReference type="InterPro" id="IPR001017">
    <property type="entry name" value="DH_E1"/>
</dbReference>
<sequence length="950" mass="108091">MTENVDNNNNKNIQQDTVFDGDNAAYLEMLFESYLQDPNSVSDGWRRYFTDLPVPADFTNGATHSVMREQFSRKKLHAIQTATPANYGEIEAERQQVHVLQLINNYRSLGHLVAYTNPLRGDEVKANLPELTLQNFGLDKVDKDTVFDPGTFQMKEKPTLDNIFRALRHTYTESIGIEYMHILDTEEKRWIQSRIEPCEARPNFNNEKKSELLDDLVASETLERYLHKKYVGQKRFSLEGGESLIPMLNEIIHHSAEQNTREIVLAMAHRGRLNVLINVMGKSPEELFSEFEGKKVEELSAGDVKYHQGFSCDIETSHDPMHLTLAFNPSHLEIVSPVACGSVRARQERRSEREDDHNGKVIAVCVHGDAAFAGQGVVMESFNMSQTRGYTIDGTIHIVVNNQIGFTTSQQYDSRSTYYATDVAKMVNAPILHVNGDDPEAVAYAAQVALDYRLQFNKDVVIDLVCYRRHGHNEADEPAMTQPVMYSAIRSKKTTQELYAAKLVNEGLLSENQAAEKIQAYKDKLAAGKPAVETLDYSSVPPHLIVNWETYLGREWTAKADTRFDLKTMQAMVKRFHNVPEHMVIHRQIKKILDQRNEMAEGKRPVDWGMGETLAYATLVSEGYDIRISGQDSGRGTFSHRHAVLHNQEKRQAWVPLKHVSDNQGRFTVIDSVLSEEAVLAFEYGFATTSPNTLNIWEAQFGDFVNGAQVVIDQFISSGEQKWGRLCGLVMFLPHGYEGMGAEHSSARLERFMQLCAEDNMQVCVPSTPAQTFHMLRRQMLRPYRRPLIVMTPKSLLRNPAAVSTMEELAEGNFKTIIDDERFSQSKQDVERAVMCSGKVYYDLLAKSEEENVKNIPLIRLEQLYPHPEKLLKKILESYPNLKELVWCQEEPRNQGAWDSAKHRFRKFEDKYTVTCVSRPSAAAPAVGSHKVHLQQQNELVQQALKLETK</sequence>
<reference evidence="13 14" key="1">
    <citation type="submission" date="2019-03" db="EMBL/GenBank/DDBJ databases">
        <title>Genomic Encyclopedia of Type Strains, Phase IV (KMG-IV): sequencing the most valuable type-strain genomes for metagenomic binning, comparative biology and taxonomic classification.</title>
        <authorList>
            <person name="Goeker M."/>
        </authorList>
    </citation>
    <scope>NUCLEOTIDE SEQUENCE [LARGE SCALE GENOMIC DNA]</scope>
    <source>
        <strain evidence="13 14">DSM 24830</strain>
    </source>
</reference>
<dbReference type="SUPFAM" id="SSF52518">
    <property type="entry name" value="Thiamin diphosphate-binding fold (THDP-binding)"/>
    <property type="match status" value="2"/>
</dbReference>
<evidence type="ECO:0000256" key="3">
    <source>
        <dbReference type="ARBA" id="ARBA00006936"/>
    </source>
</evidence>
<dbReference type="InterPro" id="IPR011603">
    <property type="entry name" value="2oxoglutarate_DH_E1"/>
</dbReference>
<evidence type="ECO:0000313" key="14">
    <source>
        <dbReference type="Proteomes" id="UP000294887"/>
    </source>
</evidence>
<dbReference type="EC" id="1.2.4.2" evidence="5"/>
<dbReference type="GO" id="GO:0006099">
    <property type="term" value="P:tricarboxylic acid cycle"/>
    <property type="evidence" value="ECO:0007669"/>
    <property type="project" value="TreeGrafter"/>
</dbReference>
<dbReference type="Pfam" id="PF16078">
    <property type="entry name" value="2-oxogl_dehyd_N"/>
    <property type="match status" value="1"/>
</dbReference>
<dbReference type="InterPro" id="IPR005475">
    <property type="entry name" value="Transketolase-like_Pyr-bd"/>
</dbReference>
<comment type="catalytic activity">
    <reaction evidence="11">
        <text>N(6)-[(R)-lipoyl]-L-lysyl-[protein] + 2-oxoglutarate + H(+) = N(6)-[(R)-S(8)-succinyldihydrolipoyl]-L-lysyl-[protein] + CO2</text>
        <dbReference type="Rhea" id="RHEA:12188"/>
        <dbReference type="Rhea" id="RHEA-COMP:10474"/>
        <dbReference type="Rhea" id="RHEA-COMP:20092"/>
        <dbReference type="ChEBI" id="CHEBI:15378"/>
        <dbReference type="ChEBI" id="CHEBI:16526"/>
        <dbReference type="ChEBI" id="CHEBI:16810"/>
        <dbReference type="ChEBI" id="CHEBI:83099"/>
        <dbReference type="ChEBI" id="CHEBI:83120"/>
        <dbReference type="EC" id="1.2.4.2"/>
    </reaction>
</comment>
<dbReference type="GO" id="GO:0045252">
    <property type="term" value="C:oxoglutarate dehydrogenase complex"/>
    <property type="evidence" value="ECO:0007669"/>
    <property type="project" value="TreeGrafter"/>
</dbReference>
<dbReference type="Gene3D" id="3.40.50.12470">
    <property type="match status" value="1"/>
</dbReference>
<comment type="cofactor">
    <cofactor evidence="1">
        <name>thiamine diphosphate</name>
        <dbReference type="ChEBI" id="CHEBI:58937"/>
    </cofactor>
</comment>
<dbReference type="NCBIfam" id="NF006914">
    <property type="entry name" value="PRK09404.1"/>
    <property type="match status" value="1"/>
</dbReference>
<dbReference type="NCBIfam" id="NF008907">
    <property type="entry name" value="PRK12270.1"/>
    <property type="match status" value="1"/>
</dbReference>
<accession>A0A4R1EYI0</accession>
<dbReference type="Gene3D" id="3.40.50.970">
    <property type="match status" value="1"/>
</dbReference>
<dbReference type="PIRSF" id="PIRSF000157">
    <property type="entry name" value="Oxoglu_dh_E1"/>
    <property type="match status" value="1"/>
</dbReference>
<dbReference type="RefSeq" id="WP_131905226.1">
    <property type="nucleotide sequence ID" value="NZ_BAAAFU010000004.1"/>
</dbReference>
<evidence type="ECO:0000256" key="4">
    <source>
        <dbReference type="ARBA" id="ARBA00011301"/>
    </source>
</evidence>
<dbReference type="GO" id="GO:0005829">
    <property type="term" value="C:cytosol"/>
    <property type="evidence" value="ECO:0007669"/>
    <property type="project" value="TreeGrafter"/>
</dbReference>
<dbReference type="InterPro" id="IPR042179">
    <property type="entry name" value="KGD_C_sf"/>
</dbReference>
<evidence type="ECO:0000256" key="11">
    <source>
        <dbReference type="ARBA" id="ARBA00051911"/>
    </source>
</evidence>
<dbReference type="PANTHER" id="PTHR23152:SF4">
    <property type="entry name" value="2-OXOADIPATE DEHYDROGENASE COMPLEX COMPONENT E1"/>
    <property type="match status" value="1"/>
</dbReference>
<dbReference type="Pfam" id="PF00676">
    <property type="entry name" value="E1_dh"/>
    <property type="match status" value="1"/>
</dbReference>
<evidence type="ECO:0000256" key="5">
    <source>
        <dbReference type="ARBA" id="ARBA00012280"/>
    </source>
</evidence>
<dbReference type="Gene3D" id="1.10.287.1150">
    <property type="entry name" value="TPP helical domain"/>
    <property type="match status" value="1"/>
</dbReference>
<evidence type="ECO:0000256" key="6">
    <source>
        <dbReference type="ARBA" id="ARBA00013321"/>
    </source>
</evidence>